<evidence type="ECO:0000256" key="2">
    <source>
        <dbReference type="ARBA" id="ARBA00022737"/>
    </source>
</evidence>
<dbReference type="PROSITE" id="PS50084">
    <property type="entry name" value="KH_TYPE_1"/>
    <property type="match status" value="4"/>
</dbReference>
<feature type="domain" description="K Homology" evidence="7">
    <location>
        <begin position="41"/>
        <end position="121"/>
    </location>
</feature>
<dbReference type="PANTHER" id="PTHR10288">
    <property type="entry name" value="KH DOMAIN CONTAINING RNA BINDING PROTEIN"/>
    <property type="match status" value="1"/>
</dbReference>
<dbReference type="CDD" id="cd22460">
    <property type="entry name" value="KH-I_PEPPER_rpt2_like"/>
    <property type="match status" value="2"/>
</dbReference>
<evidence type="ECO:0000256" key="1">
    <source>
        <dbReference type="ARBA" id="ARBA00004123"/>
    </source>
</evidence>
<keyword evidence="2" id="KW-0677">Repeat</keyword>
<gene>
    <name evidence="8" type="ORF">DM860_005112</name>
</gene>
<dbReference type="GO" id="GO:0003723">
    <property type="term" value="F:RNA binding"/>
    <property type="evidence" value="ECO:0007669"/>
    <property type="project" value="UniProtKB-UniRule"/>
</dbReference>
<dbReference type="SMART" id="SM00322">
    <property type="entry name" value="KH"/>
    <property type="match status" value="4"/>
</dbReference>
<evidence type="ECO:0000256" key="4">
    <source>
        <dbReference type="ARBA" id="ARBA00023242"/>
    </source>
</evidence>
<evidence type="ECO:0000256" key="3">
    <source>
        <dbReference type="ARBA" id="ARBA00022884"/>
    </source>
</evidence>
<dbReference type="GO" id="GO:0005634">
    <property type="term" value="C:nucleus"/>
    <property type="evidence" value="ECO:0007669"/>
    <property type="project" value="UniProtKB-SubCell"/>
</dbReference>
<dbReference type="GO" id="GO:0009911">
    <property type="term" value="P:positive regulation of flower development"/>
    <property type="evidence" value="ECO:0007669"/>
    <property type="project" value="UniProtKB-ARBA"/>
</dbReference>
<dbReference type="SUPFAM" id="SSF54791">
    <property type="entry name" value="Eukaryotic type KH-domain (KH-domain type I)"/>
    <property type="match status" value="4"/>
</dbReference>
<evidence type="ECO:0000256" key="5">
    <source>
        <dbReference type="PROSITE-ProRule" id="PRU00117"/>
    </source>
</evidence>
<evidence type="ECO:0000259" key="7">
    <source>
        <dbReference type="SMART" id="SM00322"/>
    </source>
</evidence>
<feature type="domain" description="K Homology" evidence="7">
    <location>
        <begin position="139"/>
        <end position="214"/>
    </location>
</feature>
<protein>
    <recommendedName>
        <fullName evidence="7">K Homology domain-containing protein</fullName>
    </recommendedName>
</protein>
<dbReference type="FunFam" id="3.30.310.210:FF:000002">
    <property type="entry name" value="KH domain-containing protein"/>
    <property type="match status" value="1"/>
</dbReference>
<dbReference type="Proteomes" id="UP000249390">
    <property type="component" value="Unassembled WGS sequence"/>
</dbReference>
<name>A0A328DS84_9ASTE</name>
<accession>A0A328DS84</accession>
<feature type="compositionally biased region" description="Low complexity" evidence="6">
    <location>
        <begin position="1"/>
        <end position="18"/>
    </location>
</feature>
<keyword evidence="9" id="KW-1185">Reference proteome</keyword>
<comment type="caution">
    <text evidence="8">The sequence shown here is derived from an EMBL/GenBank/DDBJ whole genome shotgun (WGS) entry which is preliminary data.</text>
</comment>
<dbReference type="Gene3D" id="3.30.310.210">
    <property type="match status" value="1"/>
</dbReference>
<feature type="domain" description="K Homology" evidence="7">
    <location>
        <begin position="369"/>
        <end position="444"/>
    </location>
</feature>
<dbReference type="Gene3D" id="3.30.1370.10">
    <property type="entry name" value="K Homology domain, type 1"/>
    <property type="match status" value="2"/>
</dbReference>
<dbReference type="AlphaFoldDB" id="A0A328DS84"/>
<dbReference type="CDD" id="cd22459">
    <property type="entry name" value="KH-I_PEPPER_rpt1_like"/>
    <property type="match status" value="2"/>
</dbReference>
<dbReference type="InterPro" id="IPR004088">
    <property type="entry name" value="KH_dom_type_1"/>
</dbReference>
<dbReference type="InterPro" id="IPR036612">
    <property type="entry name" value="KH_dom_type_1_sf"/>
</dbReference>
<evidence type="ECO:0000313" key="8">
    <source>
        <dbReference type="EMBL" id="RAL46833.1"/>
    </source>
</evidence>
<dbReference type="EMBL" id="NQVE01000122">
    <property type="protein sequence ID" value="RAL46833.1"/>
    <property type="molecule type" value="Genomic_DNA"/>
</dbReference>
<keyword evidence="4" id="KW-0539">Nucleus</keyword>
<reference evidence="8 9" key="1">
    <citation type="submission" date="2018-06" db="EMBL/GenBank/DDBJ databases">
        <title>The Genome of Cuscuta australis (Dodder) Provides Insight into the Evolution of Plant Parasitism.</title>
        <authorList>
            <person name="Liu H."/>
        </authorList>
    </citation>
    <scope>NUCLEOTIDE SEQUENCE [LARGE SCALE GENOMIC DNA]</scope>
    <source>
        <strain evidence="9">cv. Yunnan</strain>
        <tissue evidence="8">Vines</tissue>
    </source>
</reference>
<evidence type="ECO:0000256" key="6">
    <source>
        <dbReference type="SAM" id="MobiDB-lite"/>
    </source>
</evidence>
<feature type="domain" description="K Homology" evidence="7">
    <location>
        <begin position="283"/>
        <end position="356"/>
    </location>
</feature>
<proteinExistence type="predicted"/>
<feature type="compositionally biased region" description="Basic and acidic residues" evidence="6">
    <location>
        <begin position="21"/>
        <end position="39"/>
    </location>
</feature>
<organism evidence="8 9">
    <name type="scientific">Cuscuta australis</name>
    <dbReference type="NCBI Taxonomy" id="267555"/>
    <lineage>
        <taxon>Eukaryota</taxon>
        <taxon>Viridiplantae</taxon>
        <taxon>Streptophyta</taxon>
        <taxon>Embryophyta</taxon>
        <taxon>Tracheophyta</taxon>
        <taxon>Spermatophyta</taxon>
        <taxon>Magnoliopsida</taxon>
        <taxon>eudicotyledons</taxon>
        <taxon>Gunneridae</taxon>
        <taxon>Pentapetalae</taxon>
        <taxon>asterids</taxon>
        <taxon>lamiids</taxon>
        <taxon>Solanales</taxon>
        <taxon>Convolvulaceae</taxon>
        <taxon>Cuscuteae</taxon>
        <taxon>Cuscuta</taxon>
        <taxon>Cuscuta subgen. Grammica</taxon>
        <taxon>Cuscuta sect. Cleistogrammica</taxon>
    </lineage>
</organism>
<comment type="subcellular location">
    <subcellularLocation>
        <location evidence="1">Nucleus</location>
    </subcellularLocation>
</comment>
<sequence>MAGQSSSHGKRSSSQTQSECAENKRRNSNGGDKERKSVGSEETVYRYLCPLKKIGSIIGRGGEIIKQLRDETKSKISIGETRPDCDERVVTIFGSREESNRLEGLEDPVCPAHDALLKVHDRVANEGVADDVKDSDEKPHVTAKLLVPYDQIGCIIGKGGQIVQSIRSETGAQIRILKDKHLPVCALASDELVQISGEMPVVSKALHQVATRLHSNPSRSQHLLADAAPSVYPSRRGLLMGPAPGAPIVRLAPLLGPYVSYKDKGGEWPQSLYNAPRHESSSTEFSLRLICPNVNVGGVIGKGGAIINKIRQESRASIKVDISSDEGDDCLIVISAKESFEDTYSPTIEAALLLQPRCSEKVDKDSGLSSFTMRLLVPSSCIGCLIGKGGSIINALRKITKANIRILSRESLPKVAAEDDEMVLISGEPDVSKDALIQVTSRLRADLFEREGAVSTFATVPSYLPMPIDVSDSLTKYESRDSRMHGRGLSYSSGYNSASDLPCMDGYGSYSSFRRSTIGSPRYGAYDGYSLGRSVGLSEPSSALHQKSYGF</sequence>
<dbReference type="Pfam" id="PF00013">
    <property type="entry name" value="KH_1"/>
    <property type="match status" value="4"/>
</dbReference>
<keyword evidence="3 5" id="KW-0694">RNA-binding</keyword>
<feature type="region of interest" description="Disordered" evidence="6">
    <location>
        <begin position="1"/>
        <end position="39"/>
    </location>
</feature>
<dbReference type="InterPro" id="IPR004087">
    <property type="entry name" value="KH_dom"/>
</dbReference>
<evidence type="ECO:0000313" key="9">
    <source>
        <dbReference type="Proteomes" id="UP000249390"/>
    </source>
</evidence>